<evidence type="ECO:0000313" key="9">
    <source>
        <dbReference type="EMBL" id="SFK70074.1"/>
    </source>
</evidence>
<evidence type="ECO:0000256" key="2">
    <source>
        <dbReference type="ARBA" id="ARBA00022475"/>
    </source>
</evidence>
<keyword evidence="3 7" id="KW-0812">Transmembrane</keyword>
<reference evidence="9 10" key="1">
    <citation type="submission" date="2016-10" db="EMBL/GenBank/DDBJ databases">
        <authorList>
            <person name="de Groot N.N."/>
        </authorList>
    </citation>
    <scope>NUCLEOTIDE SEQUENCE [LARGE SCALE GENOMIC DNA]</scope>
    <source>
        <strain evidence="9 10">DSM 44468</strain>
    </source>
</reference>
<dbReference type="EMBL" id="FORP01000029">
    <property type="protein sequence ID" value="SFK70074.1"/>
    <property type="molecule type" value="Genomic_DNA"/>
</dbReference>
<dbReference type="Gene3D" id="1.20.144.10">
    <property type="entry name" value="Phosphatidic acid phosphatase type 2/haloperoxidase"/>
    <property type="match status" value="1"/>
</dbReference>
<feature type="transmembrane region" description="Helical" evidence="7">
    <location>
        <begin position="60"/>
        <end position="82"/>
    </location>
</feature>
<evidence type="ECO:0000259" key="8">
    <source>
        <dbReference type="SMART" id="SM00014"/>
    </source>
</evidence>
<evidence type="ECO:0000256" key="5">
    <source>
        <dbReference type="ARBA" id="ARBA00022989"/>
    </source>
</evidence>
<accession>A0A1I4BML8</accession>
<dbReference type="Proteomes" id="UP000199025">
    <property type="component" value="Unassembled WGS sequence"/>
</dbReference>
<dbReference type="PANTHER" id="PTHR14969">
    <property type="entry name" value="SPHINGOSINE-1-PHOSPHATE PHOSPHOHYDROLASE"/>
    <property type="match status" value="1"/>
</dbReference>
<feature type="transmembrane region" description="Helical" evidence="7">
    <location>
        <begin position="132"/>
        <end position="150"/>
    </location>
</feature>
<dbReference type="CDD" id="cd01610">
    <property type="entry name" value="PAP2_like"/>
    <property type="match status" value="1"/>
</dbReference>
<dbReference type="STRING" id="115433.SAMN05421835_12956"/>
<evidence type="ECO:0000313" key="10">
    <source>
        <dbReference type="Proteomes" id="UP000199025"/>
    </source>
</evidence>
<evidence type="ECO:0000256" key="1">
    <source>
        <dbReference type="ARBA" id="ARBA00004651"/>
    </source>
</evidence>
<feature type="transmembrane region" description="Helical" evidence="7">
    <location>
        <begin position="156"/>
        <end position="173"/>
    </location>
</feature>
<gene>
    <name evidence="9" type="ORF">SAMN05421835_12956</name>
</gene>
<evidence type="ECO:0000256" key="4">
    <source>
        <dbReference type="ARBA" id="ARBA00022801"/>
    </source>
</evidence>
<dbReference type="InterPro" id="IPR036938">
    <property type="entry name" value="PAP2/HPO_sf"/>
</dbReference>
<dbReference type="OrthoDB" id="5243958at2"/>
<dbReference type="SUPFAM" id="SSF48317">
    <property type="entry name" value="Acid phosphatase/Vanadium-dependent haloperoxidase"/>
    <property type="match status" value="1"/>
</dbReference>
<dbReference type="RefSeq" id="WP_091515275.1">
    <property type="nucleotide sequence ID" value="NZ_CBDQZW010000112.1"/>
</dbReference>
<keyword evidence="5 7" id="KW-1133">Transmembrane helix</keyword>
<dbReference type="Pfam" id="PF01569">
    <property type="entry name" value="PAP2"/>
    <property type="match status" value="1"/>
</dbReference>
<organism evidence="9 10">
    <name type="scientific">Amycolatopsis sacchari</name>
    <dbReference type="NCBI Taxonomy" id="115433"/>
    <lineage>
        <taxon>Bacteria</taxon>
        <taxon>Bacillati</taxon>
        <taxon>Actinomycetota</taxon>
        <taxon>Actinomycetes</taxon>
        <taxon>Pseudonocardiales</taxon>
        <taxon>Pseudonocardiaceae</taxon>
        <taxon>Amycolatopsis</taxon>
    </lineage>
</organism>
<dbReference type="InterPro" id="IPR000326">
    <property type="entry name" value="PAP2/HPO"/>
</dbReference>
<dbReference type="PANTHER" id="PTHR14969:SF62">
    <property type="entry name" value="DECAPRENYLPHOSPHORYL-5-PHOSPHORIBOSE PHOSPHATASE RV3807C-RELATED"/>
    <property type="match status" value="1"/>
</dbReference>
<protein>
    <submittedName>
        <fullName evidence="9">Undecaprenyl-diphosphatase</fullName>
    </submittedName>
</protein>
<proteinExistence type="predicted"/>
<feature type="transmembrane region" description="Helical" evidence="7">
    <location>
        <begin position="30"/>
        <end position="48"/>
    </location>
</feature>
<evidence type="ECO:0000256" key="6">
    <source>
        <dbReference type="ARBA" id="ARBA00023136"/>
    </source>
</evidence>
<evidence type="ECO:0000256" key="7">
    <source>
        <dbReference type="SAM" id="Phobius"/>
    </source>
</evidence>
<comment type="subcellular location">
    <subcellularLocation>
        <location evidence="1">Cell membrane</location>
        <topology evidence="1">Multi-pass membrane protein</topology>
    </subcellularLocation>
</comment>
<keyword evidence="6 7" id="KW-0472">Membrane</keyword>
<keyword evidence="2" id="KW-1003">Cell membrane</keyword>
<evidence type="ECO:0000256" key="3">
    <source>
        <dbReference type="ARBA" id="ARBA00022692"/>
    </source>
</evidence>
<name>A0A1I4BML8_9PSEU</name>
<sequence>MDGGVIDGGWYLDVAGFARSTPWLHGFFEVYTNAGLVLLAVLVAAMWWRARGRPAEAMAAALWVPLGVLLAYGLSNLVKVLVREPRPCLRYPGTPTVAPCDFATDYSFPSNHVVLAVSAAVGLLLVAWRVGLLAFVLAALVGFSRVYVGAHYPHDVLAGAVLGAAVAACGLVARRPLAALVRRGREGRLSPLVGTGAQVLALKGRWRSA</sequence>
<keyword evidence="10" id="KW-1185">Reference proteome</keyword>
<dbReference type="GO" id="GO:0005886">
    <property type="term" value="C:plasma membrane"/>
    <property type="evidence" value="ECO:0007669"/>
    <property type="project" value="UniProtKB-SubCell"/>
</dbReference>
<feature type="domain" description="Phosphatidic acid phosphatase type 2/haloperoxidase" evidence="8">
    <location>
        <begin position="64"/>
        <end position="171"/>
    </location>
</feature>
<dbReference type="SMART" id="SM00014">
    <property type="entry name" value="acidPPc"/>
    <property type="match status" value="1"/>
</dbReference>
<feature type="transmembrane region" description="Helical" evidence="7">
    <location>
        <begin position="106"/>
        <end position="125"/>
    </location>
</feature>
<keyword evidence="4" id="KW-0378">Hydrolase</keyword>
<dbReference type="AlphaFoldDB" id="A0A1I4BML8"/>
<dbReference type="GO" id="GO:0016787">
    <property type="term" value="F:hydrolase activity"/>
    <property type="evidence" value="ECO:0007669"/>
    <property type="project" value="UniProtKB-KW"/>
</dbReference>